<feature type="signal peptide" evidence="1">
    <location>
        <begin position="1"/>
        <end position="21"/>
    </location>
</feature>
<reference evidence="2" key="1">
    <citation type="submission" date="2018-10" db="EMBL/GenBank/DDBJ databases">
        <title>Schaedlerella arabinophila gen. nov. sp. nov., isolated from the mouse intestinal tract and comparative analysis with the genome of the closely related altered Schaedler flora strain ASF502.</title>
        <authorList>
            <person name="Miyake S."/>
            <person name="Soh M."/>
            <person name="Seedorf H."/>
        </authorList>
    </citation>
    <scope>NUCLEOTIDE SEQUENCE [LARGE SCALE GENOMIC DNA]</scope>
    <source>
        <strain evidence="2">DSM 106076</strain>
    </source>
</reference>
<evidence type="ECO:0000313" key="3">
    <source>
        <dbReference type="Proteomes" id="UP000274920"/>
    </source>
</evidence>
<keyword evidence="3" id="KW-1185">Reference proteome</keyword>
<proteinExistence type="predicted"/>
<feature type="chain" id="PRO_5039555207" description="Lipoprotein" evidence="1">
    <location>
        <begin position="22"/>
        <end position="132"/>
    </location>
</feature>
<gene>
    <name evidence="2" type="ORF">EBB54_04150</name>
</gene>
<evidence type="ECO:0000256" key="1">
    <source>
        <dbReference type="SAM" id="SignalP"/>
    </source>
</evidence>
<evidence type="ECO:0000313" key="2">
    <source>
        <dbReference type="EMBL" id="RRK30656.1"/>
    </source>
</evidence>
<protein>
    <recommendedName>
        <fullName evidence="4">Lipoprotein</fullName>
    </recommendedName>
</protein>
<dbReference type="EMBL" id="RHJS01000002">
    <property type="protein sequence ID" value="RRK30656.1"/>
    <property type="molecule type" value="Genomic_DNA"/>
</dbReference>
<dbReference type="RefSeq" id="WP_125126463.1">
    <property type="nucleotide sequence ID" value="NZ_RHJS01000002.1"/>
</dbReference>
<dbReference type="Proteomes" id="UP000274920">
    <property type="component" value="Unassembled WGS sequence"/>
</dbReference>
<comment type="caution">
    <text evidence="2">The sequence shown here is derived from an EMBL/GenBank/DDBJ whole genome shotgun (WGS) entry which is preliminary data.</text>
</comment>
<name>A0A426DCW1_9FIRM</name>
<dbReference type="AlphaFoldDB" id="A0A426DCW1"/>
<sequence length="132" mass="14638">MKKWVQLIVTAMCLIALAACAGQGDGDIRSDIRSQIAGKSFVYEKEGFGSDFTIEIKDDNTYSYYEGVLSSIIGGGKWELDGSVLCLLGEGESDRPIQNYFKVDGSDLVFRAEKSSNFVYIDVSDGERFHRQ</sequence>
<dbReference type="PROSITE" id="PS51257">
    <property type="entry name" value="PROKAR_LIPOPROTEIN"/>
    <property type="match status" value="1"/>
</dbReference>
<accession>A0A426DCW1</accession>
<evidence type="ECO:0008006" key="4">
    <source>
        <dbReference type="Google" id="ProtNLM"/>
    </source>
</evidence>
<organism evidence="2 3">
    <name type="scientific">Schaedlerella arabinosiphila</name>
    <dbReference type="NCBI Taxonomy" id="2044587"/>
    <lineage>
        <taxon>Bacteria</taxon>
        <taxon>Bacillati</taxon>
        <taxon>Bacillota</taxon>
        <taxon>Clostridia</taxon>
        <taxon>Lachnospirales</taxon>
        <taxon>Lachnospiraceae</taxon>
        <taxon>Schaedlerella</taxon>
    </lineage>
</organism>
<keyword evidence="1" id="KW-0732">Signal</keyword>